<sequence>MLKITSEEARHYIKSLPKTEKRNFSDVFRGANPLAIDLLEKMLELDADKRITAEQALAHPYLEKYADPSDEPTSSLYDQSFEDMDLPVERWKELVFKEVLNFVPQQHAHIGGEPQAATLSTIFTGYKTASSLVQSIVTGFSSFGFFSTFIVFAAFSTTFIAHFLTDSTLLSGAFSMLLARLIFTTRDSSVLTLCTTFV</sequence>
<evidence type="ECO:0000256" key="4">
    <source>
        <dbReference type="ARBA" id="ARBA00022679"/>
    </source>
</evidence>
<dbReference type="Proteomes" id="UP000075902">
    <property type="component" value="Unassembled WGS sequence"/>
</dbReference>
<proteinExistence type="inferred from homology"/>
<organism evidence="9 10">
    <name type="scientific">Anopheles melas</name>
    <dbReference type="NCBI Taxonomy" id="34690"/>
    <lineage>
        <taxon>Eukaryota</taxon>
        <taxon>Metazoa</taxon>
        <taxon>Ecdysozoa</taxon>
        <taxon>Arthropoda</taxon>
        <taxon>Hexapoda</taxon>
        <taxon>Insecta</taxon>
        <taxon>Pterygota</taxon>
        <taxon>Neoptera</taxon>
        <taxon>Endopterygota</taxon>
        <taxon>Diptera</taxon>
        <taxon>Nematocera</taxon>
        <taxon>Culicoidea</taxon>
        <taxon>Culicidae</taxon>
        <taxon>Anophelinae</taxon>
        <taxon>Anopheles</taxon>
    </lineage>
</organism>
<dbReference type="PANTHER" id="PTHR24055">
    <property type="entry name" value="MITOGEN-ACTIVATED PROTEIN KINASE"/>
    <property type="match status" value="1"/>
</dbReference>
<feature type="transmembrane region" description="Helical" evidence="8">
    <location>
        <begin position="136"/>
        <end position="155"/>
    </location>
</feature>
<reference evidence="9" key="2">
    <citation type="submission" date="2020-05" db="UniProtKB">
        <authorList>
            <consortium name="EnsemblMetazoa"/>
        </authorList>
    </citation>
    <scope>IDENTIFICATION</scope>
    <source>
        <strain evidence="9">CM1001059</strain>
    </source>
</reference>
<keyword evidence="4" id="KW-0808">Transferase</keyword>
<dbReference type="GO" id="GO:0005524">
    <property type="term" value="F:ATP binding"/>
    <property type="evidence" value="ECO:0007669"/>
    <property type="project" value="UniProtKB-KW"/>
</dbReference>
<keyword evidence="6" id="KW-0418">Kinase</keyword>
<keyword evidence="8" id="KW-0472">Membrane</keyword>
<evidence type="ECO:0000256" key="1">
    <source>
        <dbReference type="ARBA" id="ARBA00008832"/>
    </source>
</evidence>
<dbReference type="InterPro" id="IPR011009">
    <property type="entry name" value="Kinase-like_dom_sf"/>
</dbReference>
<evidence type="ECO:0000256" key="7">
    <source>
        <dbReference type="ARBA" id="ARBA00022840"/>
    </source>
</evidence>
<dbReference type="VEuPathDB" id="VectorBase:AMEC009804"/>
<protein>
    <recommendedName>
        <fullName evidence="2">mitogen-activated protein kinase</fullName>
        <ecNumber evidence="2">2.7.11.24</ecNumber>
    </recommendedName>
</protein>
<accession>A0A182TWY1</accession>
<evidence type="ECO:0000256" key="6">
    <source>
        <dbReference type="ARBA" id="ARBA00022777"/>
    </source>
</evidence>
<name>A0A182TWY1_9DIPT</name>
<dbReference type="Gene3D" id="3.30.200.20">
    <property type="entry name" value="Phosphorylase Kinase, domain 1"/>
    <property type="match status" value="1"/>
</dbReference>
<dbReference type="EC" id="2.7.11.24" evidence="2"/>
<dbReference type="Gene3D" id="1.10.510.10">
    <property type="entry name" value="Transferase(Phosphotransferase) domain 1"/>
    <property type="match status" value="1"/>
</dbReference>
<dbReference type="EnsemblMetazoa" id="AMEC009804-RA">
    <property type="protein sequence ID" value="AMEC009804-PA"/>
    <property type="gene ID" value="AMEC009804"/>
</dbReference>
<dbReference type="InterPro" id="IPR008352">
    <property type="entry name" value="MAPK_HOG-like"/>
</dbReference>
<dbReference type="AlphaFoldDB" id="A0A182TWY1"/>
<comment type="similarity">
    <text evidence="1">Belongs to the protein kinase superfamily. CMGC Ser/Thr protein kinase family. MAP kinase subfamily.</text>
</comment>
<dbReference type="GO" id="GO:0004707">
    <property type="term" value="F:MAP kinase activity"/>
    <property type="evidence" value="ECO:0007669"/>
    <property type="project" value="UniProtKB-EC"/>
</dbReference>
<keyword evidence="5" id="KW-0547">Nucleotide-binding</keyword>
<keyword evidence="8" id="KW-0812">Transmembrane</keyword>
<keyword evidence="3" id="KW-0723">Serine/threonine-protein kinase</keyword>
<dbReference type="PRINTS" id="PR01773">
    <property type="entry name" value="P38MAPKINASE"/>
</dbReference>
<dbReference type="InterPro" id="IPR050117">
    <property type="entry name" value="MAPK"/>
</dbReference>
<keyword evidence="8" id="KW-1133">Transmembrane helix</keyword>
<evidence type="ECO:0000256" key="2">
    <source>
        <dbReference type="ARBA" id="ARBA00012411"/>
    </source>
</evidence>
<evidence type="ECO:0000256" key="8">
    <source>
        <dbReference type="SAM" id="Phobius"/>
    </source>
</evidence>
<reference evidence="10" key="1">
    <citation type="submission" date="2014-01" db="EMBL/GenBank/DDBJ databases">
        <title>The Genome Sequence of Anopheles melas CM1001059_A (V2).</title>
        <authorList>
            <consortium name="The Broad Institute Genomics Platform"/>
            <person name="Neafsey D.E."/>
            <person name="Besansky N."/>
            <person name="Howell P."/>
            <person name="Walton C."/>
            <person name="Young S.K."/>
            <person name="Zeng Q."/>
            <person name="Gargeya S."/>
            <person name="Fitzgerald M."/>
            <person name="Haas B."/>
            <person name="Abouelleil A."/>
            <person name="Allen A.W."/>
            <person name="Alvarado L."/>
            <person name="Arachchi H.M."/>
            <person name="Berlin A.M."/>
            <person name="Chapman S.B."/>
            <person name="Gainer-Dewar J."/>
            <person name="Goldberg J."/>
            <person name="Griggs A."/>
            <person name="Gujja S."/>
            <person name="Hansen M."/>
            <person name="Howarth C."/>
            <person name="Imamovic A."/>
            <person name="Ireland A."/>
            <person name="Larimer J."/>
            <person name="McCowan C."/>
            <person name="Murphy C."/>
            <person name="Pearson M."/>
            <person name="Poon T.W."/>
            <person name="Priest M."/>
            <person name="Roberts A."/>
            <person name="Saif S."/>
            <person name="Shea T."/>
            <person name="Sisk P."/>
            <person name="Sykes S."/>
            <person name="Wortman J."/>
            <person name="Nusbaum C."/>
            <person name="Birren B."/>
        </authorList>
    </citation>
    <scope>NUCLEOTIDE SEQUENCE [LARGE SCALE GENOMIC DNA]</scope>
    <source>
        <strain evidence="10">CM1001059</strain>
    </source>
</reference>
<evidence type="ECO:0000313" key="10">
    <source>
        <dbReference type="Proteomes" id="UP000075902"/>
    </source>
</evidence>
<keyword evidence="10" id="KW-1185">Reference proteome</keyword>
<dbReference type="STRING" id="34690.A0A182TWY1"/>
<dbReference type="SUPFAM" id="SSF56112">
    <property type="entry name" value="Protein kinase-like (PK-like)"/>
    <property type="match status" value="1"/>
</dbReference>
<evidence type="ECO:0000256" key="5">
    <source>
        <dbReference type="ARBA" id="ARBA00022741"/>
    </source>
</evidence>
<keyword evidence="7" id="KW-0067">ATP-binding</keyword>
<evidence type="ECO:0000256" key="3">
    <source>
        <dbReference type="ARBA" id="ARBA00022527"/>
    </source>
</evidence>
<evidence type="ECO:0000313" key="9">
    <source>
        <dbReference type="EnsemblMetazoa" id="AMEC009804-PA"/>
    </source>
</evidence>